<evidence type="ECO:0000256" key="5">
    <source>
        <dbReference type="ARBA" id="ARBA00022833"/>
    </source>
</evidence>
<accession>A0AAD9UEL9</accession>
<keyword evidence="6" id="KW-0805">Transcription regulation</keyword>
<keyword evidence="7" id="KW-0804">Transcription</keyword>
<proteinExistence type="predicted"/>
<evidence type="ECO:0000256" key="3">
    <source>
        <dbReference type="ARBA" id="ARBA00022737"/>
    </source>
</evidence>
<dbReference type="EMBL" id="JAODUO010000199">
    <property type="protein sequence ID" value="KAK2186470.1"/>
    <property type="molecule type" value="Genomic_DNA"/>
</dbReference>
<evidence type="ECO:0000256" key="1">
    <source>
        <dbReference type="ARBA" id="ARBA00004123"/>
    </source>
</evidence>
<sequence>MAVSLSPCLNDFTPTMMMSSRASSVQAECDELYQSELARAERAGHDYVNALKEAEERRLTGEDEGEEDDGDMEGEDAEAMYDYFMSRQSGIDADTDSVTAETMAADLKDCNNVKLKTIENTKVAVAQFAENNLAPADYLMLQSTLYNLQQQQLFQLQLLQQIQQQLVSGVSPTMIANLRQLTSHPASTHPVPMAIPPLLPMSNVMSVMSSSCGPLTSVTGALSSYNERESKYTMAHTSSTSLSMSPLKMLSSLKTPSAITTPTADLLPLPQTSAVTSSSDSSQFGKEDSLGVCVTGRGTACLSVEPDRSVACQTMVEILGLFENLESMHQLLK</sequence>
<evidence type="ECO:0000256" key="9">
    <source>
        <dbReference type="SAM" id="MobiDB-lite"/>
    </source>
</evidence>
<keyword evidence="11" id="KW-1185">Reference proteome</keyword>
<evidence type="ECO:0000313" key="11">
    <source>
        <dbReference type="Proteomes" id="UP001209878"/>
    </source>
</evidence>
<evidence type="ECO:0000256" key="2">
    <source>
        <dbReference type="ARBA" id="ARBA00022723"/>
    </source>
</evidence>
<dbReference type="GO" id="GO:0000978">
    <property type="term" value="F:RNA polymerase II cis-regulatory region sequence-specific DNA binding"/>
    <property type="evidence" value="ECO:0007669"/>
    <property type="project" value="TreeGrafter"/>
</dbReference>
<keyword evidence="5" id="KW-0862">Zinc</keyword>
<name>A0AAD9UEL9_RIDPI</name>
<organism evidence="10 11">
    <name type="scientific">Ridgeia piscesae</name>
    <name type="common">Tubeworm</name>
    <dbReference type="NCBI Taxonomy" id="27915"/>
    <lineage>
        <taxon>Eukaryota</taxon>
        <taxon>Metazoa</taxon>
        <taxon>Spiralia</taxon>
        <taxon>Lophotrochozoa</taxon>
        <taxon>Annelida</taxon>
        <taxon>Polychaeta</taxon>
        <taxon>Sedentaria</taxon>
        <taxon>Canalipalpata</taxon>
        <taxon>Sabellida</taxon>
        <taxon>Siboglinidae</taxon>
        <taxon>Ridgeia</taxon>
    </lineage>
</organism>
<dbReference type="GO" id="GO:0005634">
    <property type="term" value="C:nucleus"/>
    <property type="evidence" value="ECO:0007669"/>
    <property type="project" value="UniProtKB-SubCell"/>
</dbReference>
<dbReference type="GO" id="GO:0000981">
    <property type="term" value="F:DNA-binding transcription factor activity, RNA polymerase II-specific"/>
    <property type="evidence" value="ECO:0007669"/>
    <property type="project" value="TreeGrafter"/>
</dbReference>
<gene>
    <name evidence="10" type="ORF">NP493_199g05002</name>
</gene>
<evidence type="ECO:0000256" key="4">
    <source>
        <dbReference type="ARBA" id="ARBA00022771"/>
    </source>
</evidence>
<dbReference type="InterPro" id="IPR051565">
    <property type="entry name" value="Sal_C2H2-zinc-finger"/>
</dbReference>
<evidence type="ECO:0000256" key="6">
    <source>
        <dbReference type="ARBA" id="ARBA00023015"/>
    </source>
</evidence>
<dbReference type="GO" id="GO:0008270">
    <property type="term" value="F:zinc ion binding"/>
    <property type="evidence" value="ECO:0007669"/>
    <property type="project" value="UniProtKB-KW"/>
</dbReference>
<evidence type="ECO:0000256" key="8">
    <source>
        <dbReference type="ARBA" id="ARBA00023242"/>
    </source>
</evidence>
<keyword evidence="2" id="KW-0479">Metal-binding</keyword>
<comment type="caution">
    <text evidence="10">The sequence shown here is derived from an EMBL/GenBank/DDBJ whole genome shotgun (WGS) entry which is preliminary data.</text>
</comment>
<dbReference type="Proteomes" id="UP001209878">
    <property type="component" value="Unassembled WGS sequence"/>
</dbReference>
<protein>
    <submittedName>
        <fullName evidence="10">Uncharacterized protein</fullName>
    </submittedName>
</protein>
<evidence type="ECO:0000256" key="7">
    <source>
        <dbReference type="ARBA" id="ARBA00023163"/>
    </source>
</evidence>
<dbReference type="AlphaFoldDB" id="A0AAD9UEL9"/>
<keyword evidence="3" id="KW-0677">Repeat</keyword>
<comment type="subcellular location">
    <subcellularLocation>
        <location evidence="1">Nucleus</location>
    </subcellularLocation>
</comment>
<dbReference type="PANTHER" id="PTHR23233">
    <property type="entry name" value="SAL-LIKE PROTEIN"/>
    <property type="match status" value="1"/>
</dbReference>
<reference evidence="10" key="1">
    <citation type="journal article" date="2023" name="Mol. Biol. Evol.">
        <title>Third-Generation Sequencing Reveals the Adaptive Role of the Epigenome in Three Deep-Sea Polychaetes.</title>
        <authorList>
            <person name="Perez M."/>
            <person name="Aroh O."/>
            <person name="Sun Y."/>
            <person name="Lan Y."/>
            <person name="Juniper S.K."/>
            <person name="Young C.R."/>
            <person name="Angers B."/>
            <person name="Qian P.Y."/>
        </authorList>
    </citation>
    <scope>NUCLEOTIDE SEQUENCE</scope>
    <source>
        <strain evidence="10">R07B-5</strain>
    </source>
</reference>
<feature type="compositionally biased region" description="Acidic residues" evidence="9">
    <location>
        <begin position="62"/>
        <end position="73"/>
    </location>
</feature>
<keyword evidence="8" id="KW-0539">Nucleus</keyword>
<dbReference type="PANTHER" id="PTHR23233:SF84">
    <property type="entry name" value="FI23031P1"/>
    <property type="match status" value="1"/>
</dbReference>
<feature type="region of interest" description="Disordered" evidence="9">
    <location>
        <begin position="53"/>
        <end position="73"/>
    </location>
</feature>
<evidence type="ECO:0000313" key="10">
    <source>
        <dbReference type="EMBL" id="KAK2186470.1"/>
    </source>
</evidence>
<keyword evidence="4" id="KW-0863">Zinc-finger</keyword>